<evidence type="ECO:0000256" key="3">
    <source>
        <dbReference type="ARBA" id="ARBA00022692"/>
    </source>
</evidence>
<feature type="transmembrane region" description="Helical" evidence="6">
    <location>
        <begin position="110"/>
        <end position="133"/>
    </location>
</feature>
<dbReference type="GO" id="GO:0022857">
    <property type="term" value="F:transmembrane transporter activity"/>
    <property type="evidence" value="ECO:0007669"/>
    <property type="project" value="InterPro"/>
</dbReference>
<sequence length="294" mass="30914">MLPLVPETPRWLRLQNRLTAPAQSAGVQRVPTSAQGLVTQRSAYTDILTQGTAEGTWGDILFPTAQTKSMLAAGLGIAIYQQVCGSEAVVYYTPTILVEAGVGPSQSDDTVLLCTMAVGFTKFLFAGLGAYTVERTVRRACAILSCGGTAVCLPGLAGAKRCDHPNGAVALLCLFMMYFESGLSPLPAVLGSEIYPMAIRARAVALGTFVNRIIPSCSAGVFPSMLHTLGAPNTFLVFGLSGATGVLYCYGIVPETKGLTLDDVESLFQSRAMADAKDCTRLASDADERDGKLG</sequence>
<evidence type="ECO:0000256" key="1">
    <source>
        <dbReference type="ARBA" id="ARBA00004141"/>
    </source>
</evidence>
<keyword evidence="5 6" id="KW-0472">Membrane</keyword>
<dbReference type="PRINTS" id="PR00171">
    <property type="entry name" value="SUGRTRNSPORT"/>
</dbReference>
<dbReference type="EMBL" id="KQ241700">
    <property type="protein sequence ID" value="KNC85476.1"/>
    <property type="molecule type" value="Genomic_DNA"/>
</dbReference>
<evidence type="ECO:0000259" key="7">
    <source>
        <dbReference type="PROSITE" id="PS50850"/>
    </source>
</evidence>
<proteinExistence type="predicted"/>
<dbReference type="PANTHER" id="PTHR48020:SF12">
    <property type="entry name" value="PROTON MYO-INOSITOL COTRANSPORTER"/>
    <property type="match status" value="1"/>
</dbReference>
<reference evidence="8 9" key="1">
    <citation type="submission" date="2011-02" db="EMBL/GenBank/DDBJ databases">
        <title>The Genome Sequence of Sphaeroforma arctica JP610.</title>
        <authorList>
            <consortium name="The Broad Institute Genome Sequencing Platform"/>
            <person name="Russ C."/>
            <person name="Cuomo C."/>
            <person name="Young S.K."/>
            <person name="Zeng Q."/>
            <person name="Gargeya S."/>
            <person name="Alvarado L."/>
            <person name="Berlin A."/>
            <person name="Chapman S.B."/>
            <person name="Chen Z."/>
            <person name="Freedman E."/>
            <person name="Gellesch M."/>
            <person name="Goldberg J."/>
            <person name="Griggs A."/>
            <person name="Gujja S."/>
            <person name="Heilman E."/>
            <person name="Heiman D."/>
            <person name="Howarth C."/>
            <person name="Mehta T."/>
            <person name="Neiman D."/>
            <person name="Pearson M."/>
            <person name="Roberts A."/>
            <person name="Saif S."/>
            <person name="Shea T."/>
            <person name="Shenoy N."/>
            <person name="Sisk P."/>
            <person name="Stolte C."/>
            <person name="Sykes S."/>
            <person name="White J."/>
            <person name="Yandava C."/>
            <person name="Burger G."/>
            <person name="Gray M.W."/>
            <person name="Holland P.W.H."/>
            <person name="King N."/>
            <person name="Lang F.B.F."/>
            <person name="Roger A.J."/>
            <person name="Ruiz-Trillo I."/>
            <person name="Haas B."/>
            <person name="Nusbaum C."/>
            <person name="Birren B."/>
        </authorList>
    </citation>
    <scope>NUCLEOTIDE SEQUENCE [LARGE SCALE GENOMIC DNA]</scope>
    <source>
        <strain evidence="8 9">JP610</strain>
    </source>
</reference>
<feature type="transmembrane region" description="Helical" evidence="6">
    <location>
        <begin position="234"/>
        <end position="253"/>
    </location>
</feature>
<dbReference type="AlphaFoldDB" id="A0A0L0G9A9"/>
<comment type="subcellular location">
    <subcellularLocation>
        <location evidence="1">Membrane</location>
        <topology evidence="1">Multi-pass membrane protein</topology>
    </subcellularLocation>
</comment>
<dbReference type="InterPro" id="IPR050814">
    <property type="entry name" value="Myo-inositol_Transporter"/>
</dbReference>
<dbReference type="PANTHER" id="PTHR48020">
    <property type="entry name" value="PROTON MYO-INOSITOL COTRANSPORTER"/>
    <property type="match status" value="1"/>
</dbReference>
<dbReference type="InterPro" id="IPR036259">
    <property type="entry name" value="MFS_trans_sf"/>
</dbReference>
<dbReference type="OrthoDB" id="6339427at2759"/>
<feature type="transmembrane region" description="Helical" evidence="6">
    <location>
        <begin position="140"/>
        <end position="157"/>
    </location>
</feature>
<protein>
    <recommendedName>
        <fullName evidence="7">Major facilitator superfamily (MFS) profile domain-containing protein</fullName>
    </recommendedName>
</protein>
<feature type="transmembrane region" description="Helical" evidence="6">
    <location>
        <begin position="203"/>
        <end position="222"/>
    </location>
</feature>
<dbReference type="RefSeq" id="XP_014159378.1">
    <property type="nucleotide sequence ID" value="XM_014303903.1"/>
</dbReference>
<evidence type="ECO:0000256" key="4">
    <source>
        <dbReference type="ARBA" id="ARBA00022989"/>
    </source>
</evidence>
<evidence type="ECO:0000256" key="5">
    <source>
        <dbReference type="ARBA" id="ARBA00023136"/>
    </source>
</evidence>
<dbReference type="InterPro" id="IPR005828">
    <property type="entry name" value="MFS_sugar_transport-like"/>
</dbReference>
<keyword evidence="2" id="KW-0813">Transport</keyword>
<organism evidence="8 9">
    <name type="scientific">Sphaeroforma arctica JP610</name>
    <dbReference type="NCBI Taxonomy" id="667725"/>
    <lineage>
        <taxon>Eukaryota</taxon>
        <taxon>Ichthyosporea</taxon>
        <taxon>Ichthyophonida</taxon>
        <taxon>Sphaeroforma</taxon>
    </lineage>
</organism>
<dbReference type="Pfam" id="PF00083">
    <property type="entry name" value="Sugar_tr"/>
    <property type="match status" value="1"/>
</dbReference>
<dbReference type="GO" id="GO:0016020">
    <property type="term" value="C:membrane"/>
    <property type="evidence" value="ECO:0007669"/>
    <property type="project" value="UniProtKB-SubCell"/>
</dbReference>
<dbReference type="Gene3D" id="1.20.1250.20">
    <property type="entry name" value="MFS general substrate transporter like domains"/>
    <property type="match status" value="1"/>
</dbReference>
<dbReference type="InterPro" id="IPR003663">
    <property type="entry name" value="Sugar/inositol_transpt"/>
</dbReference>
<dbReference type="SUPFAM" id="SSF103473">
    <property type="entry name" value="MFS general substrate transporter"/>
    <property type="match status" value="1"/>
</dbReference>
<accession>A0A0L0G9A9</accession>
<dbReference type="STRING" id="667725.A0A0L0G9A9"/>
<dbReference type="eggNOG" id="KOG0254">
    <property type="taxonomic scope" value="Eukaryota"/>
</dbReference>
<evidence type="ECO:0000313" key="8">
    <source>
        <dbReference type="EMBL" id="KNC85476.1"/>
    </source>
</evidence>
<keyword evidence="4 6" id="KW-1133">Transmembrane helix</keyword>
<evidence type="ECO:0000313" key="9">
    <source>
        <dbReference type="Proteomes" id="UP000054560"/>
    </source>
</evidence>
<dbReference type="Proteomes" id="UP000054560">
    <property type="component" value="Unassembled WGS sequence"/>
</dbReference>
<evidence type="ECO:0000256" key="2">
    <source>
        <dbReference type="ARBA" id="ARBA00022448"/>
    </source>
</evidence>
<gene>
    <name evidence="8" type="ORF">SARC_02346</name>
</gene>
<evidence type="ECO:0000256" key="6">
    <source>
        <dbReference type="SAM" id="Phobius"/>
    </source>
</evidence>
<feature type="domain" description="Major facilitator superfamily (MFS) profile" evidence="7">
    <location>
        <begin position="1"/>
        <end position="257"/>
    </location>
</feature>
<dbReference type="GeneID" id="25902850"/>
<feature type="transmembrane region" description="Helical" evidence="6">
    <location>
        <begin position="169"/>
        <end position="191"/>
    </location>
</feature>
<dbReference type="PROSITE" id="PS50850">
    <property type="entry name" value="MFS"/>
    <property type="match status" value="1"/>
</dbReference>
<keyword evidence="3 6" id="KW-0812">Transmembrane</keyword>
<keyword evidence="9" id="KW-1185">Reference proteome</keyword>
<dbReference type="InterPro" id="IPR020846">
    <property type="entry name" value="MFS_dom"/>
</dbReference>
<name>A0A0L0G9A9_9EUKA</name>